<evidence type="ECO:0000256" key="1">
    <source>
        <dbReference type="SAM" id="Phobius"/>
    </source>
</evidence>
<evidence type="ECO:0000313" key="2">
    <source>
        <dbReference type="EMBL" id="KAJ6998866.1"/>
    </source>
</evidence>
<feature type="transmembrane region" description="Helical" evidence="1">
    <location>
        <begin position="12"/>
        <end position="29"/>
    </location>
</feature>
<sequence length="80" mass="9056">MTLKVNKWRGWFLAAIMGFIWNVLIPGLLSVLFVLFVGPSLMLSSPVPLLLLLKRTIPVKSFRDESEVDHVLSFLIEACK</sequence>
<gene>
    <name evidence="2" type="ORF">NC653_014886</name>
</gene>
<dbReference type="AlphaFoldDB" id="A0AAD6W4Y9"/>
<proteinExistence type="predicted"/>
<keyword evidence="1" id="KW-1133">Transmembrane helix</keyword>
<evidence type="ECO:0000313" key="3">
    <source>
        <dbReference type="Proteomes" id="UP001164929"/>
    </source>
</evidence>
<accession>A0AAD6W4Y9</accession>
<name>A0AAD6W4Y9_9ROSI</name>
<reference evidence="2" key="1">
    <citation type="journal article" date="2023" name="Mol. Ecol. Resour.">
        <title>Chromosome-level genome assembly of a triploid poplar Populus alba 'Berolinensis'.</title>
        <authorList>
            <person name="Chen S."/>
            <person name="Yu Y."/>
            <person name="Wang X."/>
            <person name="Wang S."/>
            <person name="Zhang T."/>
            <person name="Zhou Y."/>
            <person name="He R."/>
            <person name="Meng N."/>
            <person name="Wang Y."/>
            <person name="Liu W."/>
            <person name="Liu Z."/>
            <person name="Liu J."/>
            <person name="Guo Q."/>
            <person name="Huang H."/>
            <person name="Sederoff R.R."/>
            <person name="Wang G."/>
            <person name="Qu G."/>
            <person name="Chen S."/>
        </authorList>
    </citation>
    <scope>NUCLEOTIDE SEQUENCE</scope>
    <source>
        <strain evidence="2">SC-2020</strain>
    </source>
</reference>
<dbReference type="Proteomes" id="UP001164929">
    <property type="component" value="Chromosome 5"/>
</dbReference>
<keyword evidence="1" id="KW-0812">Transmembrane</keyword>
<keyword evidence="3" id="KW-1185">Reference proteome</keyword>
<dbReference type="EMBL" id="JAQIZT010000005">
    <property type="protein sequence ID" value="KAJ6998866.1"/>
    <property type="molecule type" value="Genomic_DNA"/>
</dbReference>
<keyword evidence="1" id="KW-0472">Membrane</keyword>
<comment type="caution">
    <text evidence="2">The sequence shown here is derived from an EMBL/GenBank/DDBJ whole genome shotgun (WGS) entry which is preliminary data.</text>
</comment>
<organism evidence="2 3">
    <name type="scientific">Populus alba x Populus x berolinensis</name>
    <dbReference type="NCBI Taxonomy" id="444605"/>
    <lineage>
        <taxon>Eukaryota</taxon>
        <taxon>Viridiplantae</taxon>
        <taxon>Streptophyta</taxon>
        <taxon>Embryophyta</taxon>
        <taxon>Tracheophyta</taxon>
        <taxon>Spermatophyta</taxon>
        <taxon>Magnoliopsida</taxon>
        <taxon>eudicotyledons</taxon>
        <taxon>Gunneridae</taxon>
        <taxon>Pentapetalae</taxon>
        <taxon>rosids</taxon>
        <taxon>fabids</taxon>
        <taxon>Malpighiales</taxon>
        <taxon>Salicaceae</taxon>
        <taxon>Saliceae</taxon>
        <taxon>Populus</taxon>
    </lineage>
</organism>
<protein>
    <submittedName>
        <fullName evidence="2">Uncharacterized protein</fullName>
    </submittedName>
</protein>